<reference evidence="2 3" key="2">
    <citation type="journal article" date="2010" name="Stand. Genomic Sci.">
        <title>Complete genome sequence of Xylanimonas cellulosilytica type strain (XIL07).</title>
        <authorList>
            <person name="Foster B."/>
            <person name="Pukall R."/>
            <person name="Abt B."/>
            <person name="Nolan M."/>
            <person name="Glavina Del Rio T."/>
            <person name="Chen F."/>
            <person name="Lucas S."/>
            <person name="Tice H."/>
            <person name="Pitluck S."/>
            <person name="Cheng J.-F."/>
            <person name="Chertkov O."/>
            <person name="Brettin T."/>
            <person name="Han C."/>
            <person name="Detter J.C."/>
            <person name="Bruce D."/>
            <person name="Goodwin L."/>
            <person name="Ivanova N."/>
            <person name="Mavromatis K."/>
            <person name="Pati A."/>
            <person name="Mikhailova N."/>
            <person name="Chen A."/>
            <person name="Palaniappan K."/>
            <person name="Land M."/>
            <person name="Hauser L."/>
            <person name="Chang Y.-J."/>
            <person name="Jeffries C.D."/>
            <person name="Chain P."/>
            <person name="Rohde M."/>
            <person name="Goeker M."/>
            <person name="Bristow J."/>
            <person name="Eisen J.A."/>
            <person name="Markowitz V."/>
            <person name="Hugenholtz P."/>
            <person name="Kyrpides N.C."/>
            <person name="Klenk H.-P."/>
            <person name="Lapidus A."/>
        </authorList>
    </citation>
    <scope>NUCLEOTIDE SEQUENCE [LARGE SCALE GENOMIC DNA]</scope>
    <source>
        <strain evidence="3">DSM 15894 / CECT 5975 / LMG 20990 / XIL07</strain>
    </source>
</reference>
<dbReference type="Gene3D" id="3.40.50.1820">
    <property type="entry name" value="alpha/beta hydrolase"/>
    <property type="match status" value="1"/>
</dbReference>
<organism evidence="2 3">
    <name type="scientific">Xylanimonas cellulosilytica (strain DSM 15894 / JCM 12276 / CECT 5975 / KCTC 9989 / LMG 20990 / NBRC 107835 / XIL07)</name>
    <dbReference type="NCBI Taxonomy" id="446471"/>
    <lineage>
        <taxon>Bacteria</taxon>
        <taxon>Bacillati</taxon>
        <taxon>Actinomycetota</taxon>
        <taxon>Actinomycetes</taxon>
        <taxon>Micrococcales</taxon>
        <taxon>Promicromonosporaceae</taxon>
        <taxon>Xylanimonas</taxon>
    </lineage>
</organism>
<proteinExistence type="predicted"/>
<evidence type="ECO:0000259" key="1">
    <source>
        <dbReference type="Pfam" id="PF12146"/>
    </source>
</evidence>
<dbReference type="HOGENOM" id="CLU_1007117_0_0_11"/>
<dbReference type="InterPro" id="IPR022742">
    <property type="entry name" value="Hydrolase_4"/>
</dbReference>
<dbReference type="Pfam" id="PF12146">
    <property type="entry name" value="Hydrolase_4"/>
    <property type="match status" value="1"/>
</dbReference>
<keyword evidence="3" id="KW-1185">Reference proteome</keyword>
<dbReference type="eggNOG" id="COG4188">
    <property type="taxonomic scope" value="Bacteria"/>
</dbReference>
<evidence type="ECO:0000313" key="2">
    <source>
        <dbReference type="EMBL" id="ACZ32315.1"/>
    </source>
</evidence>
<gene>
    <name evidence="2" type="ordered locus">Xcel_3315</name>
</gene>
<dbReference type="InterPro" id="IPR029058">
    <property type="entry name" value="AB_hydrolase_fold"/>
</dbReference>
<evidence type="ECO:0000313" key="3">
    <source>
        <dbReference type="Proteomes" id="UP000002255"/>
    </source>
</evidence>
<protein>
    <submittedName>
        <fullName evidence="2">Lipoprotein signal peptide</fullName>
    </submittedName>
</protein>
<dbReference type="EMBL" id="CP001821">
    <property type="protein sequence ID" value="ACZ32315.1"/>
    <property type="molecule type" value="Genomic_DNA"/>
</dbReference>
<keyword evidence="2" id="KW-0449">Lipoprotein</keyword>
<dbReference type="AlphaFoldDB" id="D1BRP9"/>
<accession>D1BRP9</accession>
<reference evidence="3" key="1">
    <citation type="submission" date="2009-11" db="EMBL/GenBank/DDBJ databases">
        <title>The complete chromosome of Xylanimonas cellulosilytica DSM 15894.</title>
        <authorList>
            <consortium name="US DOE Joint Genome Institute (JGI-PGF)"/>
            <person name="Lucas S."/>
            <person name="Copeland A."/>
            <person name="Lapidus A."/>
            <person name="Glavina del Rio T."/>
            <person name="Dalin E."/>
            <person name="Tice H."/>
            <person name="Bruce D."/>
            <person name="Goodwin L."/>
            <person name="Pitluck S."/>
            <person name="Kyrpides N."/>
            <person name="Mavromatis K."/>
            <person name="Ivanova N."/>
            <person name="Mikhailova N."/>
            <person name="Foster B."/>
            <person name="Clum A."/>
            <person name="Brettin T."/>
            <person name="Detter J.C."/>
            <person name="Han C."/>
            <person name="Larimer F."/>
            <person name="Land M."/>
            <person name="Hauser L."/>
            <person name="Markowitz V."/>
            <person name="Cheng J.F."/>
            <person name="Hugenholtz P."/>
            <person name="Woyke T."/>
            <person name="Wu D."/>
            <person name="Gehrich-Schroeter G."/>
            <person name="Schneider S."/>
            <person name="Pukall S.R."/>
            <person name="Klenk H.P."/>
            <person name="Eisen J.A."/>
        </authorList>
    </citation>
    <scope>NUCLEOTIDE SEQUENCE [LARGE SCALE GENOMIC DNA]</scope>
    <source>
        <strain evidence="3">DSM 15894 / CECT 5975 / LMG 20990 / XIL07</strain>
    </source>
</reference>
<dbReference type="KEGG" id="xce:Xcel_3315"/>
<sequence>MCLSAVWQPSHVPATMTRMPSAEPTVTLLHDPARLAYDGAGPRPVQVSQWRSAREDAPLVVLSHGTGGSVAELAWWATALRDAGFDVVGIDHHGNSYAAGTTALGFVCWWDRALDVSFVLDSVTARGPVGVAGFSLGGYTAGAVCGVRLSERVVDALFSGTFELPPPPEYPTLREELDELRDRTDPALAAALPRRAAADLRDPRVRAGFLLCPALGPVLDDAATATGVGVPVMVRWTAADTEAPPEVNGMRLTRAIRGAEGGPVGTPESGHYGFVIPAQDDPAAKADVVRDSLAFFTRTLTT</sequence>
<name>D1BRP9_XYLCX</name>
<dbReference type="SUPFAM" id="SSF53474">
    <property type="entry name" value="alpha/beta-Hydrolases"/>
    <property type="match status" value="1"/>
</dbReference>
<dbReference type="Proteomes" id="UP000002255">
    <property type="component" value="Chromosome"/>
</dbReference>
<feature type="domain" description="Serine aminopeptidase S33" evidence="1">
    <location>
        <begin position="59"/>
        <end position="206"/>
    </location>
</feature>